<dbReference type="EMBL" id="PFDW01000059">
    <property type="protein sequence ID" value="PJE58069.1"/>
    <property type="molecule type" value="Genomic_DNA"/>
</dbReference>
<dbReference type="GO" id="GO:0004222">
    <property type="term" value="F:metalloendopeptidase activity"/>
    <property type="evidence" value="ECO:0007669"/>
    <property type="project" value="TreeGrafter"/>
</dbReference>
<dbReference type="InterPro" id="IPR016047">
    <property type="entry name" value="M23ase_b-sheet_dom"/>
</dbReference>
<dbReference type="Proteomes" id="UP000231450">
    <property type="component" value="Unassembled WGS sequence"/>
</dbReference>
<feature type="non-terminal residue" evidence="2">
    <location>
        <position position="1"/>
    </location>
</feature>
<reference evidence="3" key="1">
    <citation type="submission" date="2017-09" db="EMBL/GenBank/DDBJ databases">
        <title>Depth-based differentiation of microbial function through sediment-hosted aquifers and enrichment of novel symbionts in the deep terrestrial subsurface.</title>
        <authorList>
            <person name="Probst A.J."/>
            <person name="Ladd B."/>
            <person name="Jarett J.K."/>
            <person name="Geller-Mcgrath D.E."/>
            <person name="Sieber C.M.K."/>
            <person name="Emerson J.B."/>
            <person name="Anantharaman K."/>
            <person name="Thomas B.C."/>
            <person name="Malmstrom R."/>
            <person name="Stieglmeier M."/>
            <person name="Klingl A."/>
            <person name="Woyke T."/>
            <person name="Ryan C.M."/>
            <person name="Banfield J.F."/>
        </authorList>
    </citation>
    <scope>NUCLEOTIDE SEQUENCE [LARGE SCALE GENOMIC DNA]</scope>
</reference>
<dbReference type="CDD" id="cd12797">
    <property type="entry name" value="M23_peptidase"/>
    <property type="match status" value="1"/>
</dbReference>
<evidence type="ECO:0000259" key="1">
    <source>
        <dbReference type="Pfam" id="PF01551"/>
    </source>
</evidence>
<feature type="domain" description="M23ase beta-sheet core" evidence="1">
    <location>
        <begin position="1"/>
        <end position="85"/>
    </location>
</feature>
<gene>
    <name evidence="2" type="ORF">COU81_02730</name>
</gene>
<protein>
    <recommendedName>
        <fullName evidence="1">M23ase beta-sheet core domain-containing protein</fullName>
    </recommendedName>
</protein>
<evidence type="ECO:0000313" key="3">
    <source>
        <dbReference type="Proteomes" id="UP000231450"/>
    </source>
</evidence>
<dbReference type="PANTHER" id="PTHR21666:SF270">
    <property type="entry name" value="MUREIN HYDROLASE ACTIVATOR ENVC"/>
    <property type="match status" value="1"/>
</dbReference>
<proteinExistence type="predicted"/>
<dbReference type="SUPFAM" id="SSF51261">
    <property type="entry name" value="Duplicated hybrid motif"/>
    <property type="match status" value="1"/>
</dbReference>
<comment type="caution">
    <text evidence="2">The sequence shown here is derived from an EMBL/GenBank/DDBJ whole genome shotgun (WGS) entry which is preliminary data.</text>
</comment>
<accession>A0A2M8KDT2</accession>
<dbReference type="PANTHER" id="PTHR21666">
    <property type="entry name" value="PEPTIDASE-RELATED"/>
    <property type="match status" value="1"/>
</dbReference>
<dbReference type="Pfam" id="PF01551">
    <property type="entry name" value="Peptidase_M23"/>
    <property type="match status" value="1"/>
</dbReference>
<dbReference type="Gene3D" id="2.70.70.10">
    <property type="entry name" value="Glucose Permease (Domain IIA)"/>
    <property type="match status" value="1"/>
</dbReference>
<dbReference type="InterPro" id="IPR050570">
    <property type="entry name" value="Cell_wall_metabolism_enzyme"/>
</dbReference>
<dbReference type="AlphaFoldDB" id="A0A2M8KDT2"/>
<name>A0A2M8KDT2_9BACT</name>
<sequence length="111" mass="12096">VDISAGIGSEIKSIGDGTVVAKGYNAFWGNWVAIQHTNGLISAYGHMIKSSNVVVGTDIKTGTIIGYEGRTGKVTGAHLHFSLYNDFFTYEKNDQLYFPAFQGNINPMNYL</sequence>
<evidence type="ECO:0000313" key="2">
    <source>
        <dbReference type="EMBL" id="PJE58069.1"/>
    </source>
</evidence>
<organism evidence="2 3">
    <name type="scientific">Candidatus Portnoybacteria bacterium CG10_big_fil_rev_8_21_14_0_10_36_7</name>
    <dbReference type="NCBI Taxonomy" id="1974812"/>
    <lineage>
        <taxon>Bacteria</taxon>
        <taxon>Candidatus Portnoyibacteriota</taxon>
    </lineage>
</organism>
<dbReference type="InterPro" id="IPR011055">
    <property type="entry name" value="Dup_hybrid_motif"/>
</dbReference>